<dbReference type="AlphaFoldDB" id="A0A4Y1ZFQ1"/>
<accession>A0A4Y1ZFQ1</accession>
<feature type="transmembrane region" description="Helical" evidence="13">
    <location>
        <begin position="16"/>
        <end position="39"/>
    </location>
</feature>
<evidence type="ECO:0000256" key="10">
    <source>
        <dbReference type="ARBA" id="ARBA00023310"/>
    </source>
</evidence>
<comment type="function">
    <text evidence="11 13">F(1)F(0) ATP synthase produces ATP from ADP in the presence of a proton or sodium gradient. F-type ATPases consist of two structural domains, F(1) containing the extramembraneous catalytic core and F(0) containing the membrane proton channel, linked together by a central stalk and a peripheral stalk. During catalysis, ATP synthesis in the catalytic domain of F(1) is coupled via a rotary mechanism of the central stalk subunits to proton translocation.</text>
</comment>
<evidence type="ECO:0000256" key="4">
    <source>
        <dbReference type="ARBA" id="ARBA00022547"/>
    </source>
</evidence>
<dbReference type="GO" id="GO:0012505">
    <property type="term" value="C:endomembrane system"/>
    <property type="evidence" value="ECO:0007669"/>
    <property type="project" value="UniProtKB-SubCell"/>
</dbReference>
<keyword evidence="7 13" id="KW-1133">Transmembrane helix</keyword>
<dbReference type="InterPro" id="IPR050059">
    <property type="entry name" value="ATP_synthase_B_chain"/>
</dbReference>
<evidence type="ECO:0000256" key="2">
    <source>
        <dbReference type="ARBA" id="ARBA00022448"/>
    </source>
</evidence>
<evidence type="ECO:0000256" key="13">
    <source>
        <dbReference type="HAMAP-Rule" id="MF_01398"/>
    </source>
</evidence>
<evidence type="ECO:0000256" key="14">
    <source>
        <dbReference type="RuleBase" id="RU003848"/>
    </source>
</evidence>
<evidence type="ECO:0000256" key="1">
    <source>
        <dbReference type="ARBA" id="ARBA00005513"/>
    </source>
</evidence>
<keyword evidence="6 13" id="KW-0375">Hydrogen ion transport</keyword>
<comment type="caution">
    <text evidence="16">The sequence shown here is derived from an EMBL/GenBank/DDBJ whole genome shotgun (WGS) entry which is preliminary data.</text>
</comment>
<evidence type="ECO:0000313" key="17">
    <source>
        <dbReference type="Proteomes" id="UP000319716"/>
    </source>
</evidence>
<evidence type="ECO:0000256" key="5">
    <source>
        <dbReference type="ARBA" id="ARBA00022692"/>
    </source>
</evidence>
<reference evidence="16 17" key="1">
    <citation type="submission" date="2017-11" db="EMBL/GenBank/DDBJ databases">
        <title>Draft Genome Sequence of Sporolactobacillus inulinus NBRC 111894 Isolated from Koso, a Japanese Sugar-Vegetable Fermented Beverage.</title>
        <authorList>
            <person name="Chiou T.Y."/>
            <person name="Oshima K."/>
            <person name="Suda W."/>
            <person name="Hattori M."/>
            <person name="Takahashi T."/>
        </authorList>
    </citation>
    <scope>NUCLEOTIDE SEQUENCE [LARGE SCALE GENOMIC DNA]</scope>
    <source>
        <strain evidence="16 17">NBRC111894</strain>
    </source>
</reference>
<evidence type="ECO:0000256" key="8">
    <source>
        <dbReference type="ARBA" id="ARBA00023065"/>
    </source>
</evidence>
<organism evidence="16 17">
    <name type="scientific">Sporolactobacillus inulinus</name>
    <dbReference type="NCBI Taxonomy" id="2078"/>
    <lineage>
        <taxon>Bacteria</taxon>
        <taxon>Bacillati</taxon>
        <taxon>Bacillota</taxon>
        <taxon>Bacilli</taxon>
        <taxon>Bacillales</taxon>
        <taxon>Sporolactobacillaceae</taxon>
        <taxon>Sporolactobacillus</taxon>
    </lineage>
</organism>
<keyword evidence="15" id="KW-0175">Coiled coil</keyword>
<dbReference type="GO" id="GO:0046933">
    <property type="term" value="F:proton-transporting ATP synthase activity, rotational mechanism"/>
    <property type="evidence" value="ECO:0007669"/>
    <property type="project" value="UniProtKB-UniRule"/>
</dbReference>
<evidence type="ECO:0000256" key="15">
    <source>
        <dbReference type="SAM" id="Coils"/>
    </source>
</evidence>
<dbReference type="NCBIfam" id="TIGR01144">
    <property type="entry name" value="ATP_synt_b"/>
    <property type="match status" value="1"/>
</dbReference>
<keyword evidence="9 13" id="KW-0472">Membrane</keyword>
<protein>
    <recommendedName>
        <fullName evidence="13">ATP synthase subunit b</fullName>
    </recommendedName>
    <alternativeName>
        <fullName evidence="13">ATP synthase F(0) sector subunit b</fullName>
    </alternativeName>
    <alternativeName>
        <fullName evidence="13">ATPase subunit I</fullName>
    </alternativeName>
    <alternativeName>
        <fullName evidence="13">F-type ATPase subunit b</fullName>
        <shortName evidence="13">F-ATPase subunit b</shortName>
    </alternativeName>
</protein>
<dbReference type="CDD" id="cd06503">
    <property type="entry name" value="ATP-synt_Fo_b"/>
    <property type="match status" value="1"/>
</dbReference>
<keyword evidence="8 13" id="KW-0406">Ion transport</keyword>
<dbReference type="PANTHER" id="PTHR33445">
    <property type="entry name" value="ATP SYNTHASE SUBUNIT B', CHLOROPLASTIC"/>
    <property type="match status" value="1"/>
</dbReference>
<keyword evidence="4 13" id="KW-0138">CF(0)</keyword>
<evidence type="ECO:0000313" key="16">
    <source>
        <dbReference type="EMBL" id="GAY77849.1"/>
    </source>
</evidence>
<name>A0A4Y1ZFQ1_9BACL</name>
<dbReference type="InterPro" id="IPR005864">
    <property type="entry name" value="ATP_synth_F0_bsu_bac"/>
</dbReference>
<comment type="similarity">
    <text evidence="1 13 14">Belongs to the ATPase B chain family.</text>
</comment>
<evidence type="ECO:0000256" key="3">
    <source>
        <dbReference type="ARBA" id="ARBA00022475"/>
    </source>
</evidence>
<dbReference type="HAMAP" id="MF_01398">
    <property type="entry name" value="ATP_synth_b_bprime"/>
    <property type="match status" value="1"/>
</dbReference>
<keyword evidence="3 13" id="KW-1003">Cell membrane</keyword>
<dbReference type="InterPro" id="IPR002146">
    <property type="entry name" value="ATP_synth_b/b'su_bac/chlpt"/>
</dbReference>
<dbReference type="GO" id="GO:0045259">
    <property type="term" value="C:proton-transporting ATP synthase complex"/>
    <property type="evidence" value="ECO:0007669"/>
    <property type="project" value="UniProtKB-KW"/>
</dbReference>
<dbReference type="Proteomes" id="UP000319716">
    <property type="component" value="Unassembled WGS sequence"/>
</dbReference>
<proteinExistence type="inferred from homology"/>
<evidence type="ECO:0000256" key="6">
    <source>
        <dbReference type="ARBA" id="ARBA00022781"/>
    </source>
</evidence>
<keyword evidence="2 13" id="KW-0813">Transport</keyword>
<dbReference type="GO" id="GO:0005886">
    <property type="term" value="C:plasma membrane"/>
    <property type="evidence" value="ECO:0007669"/>
    <property type="project" value="UniProtKB-SubCell"/>
</dbReference>
<dbReference type="EMBL" id="BEXB01000034">
    <property type="protein sequence ID" value="GAY77849.1"/>
    <property type="molecule type" value="Genomic_DNA"/>
</dbReference>
<evidence type="ECO:0000256" key="11">
    <source>
        <dbReference type="ARBA" id="ARBA00025198"/>
    </source>
</evidence>
<comment type="subunit">
    <text evidence="13">F-type ATPases have 2 components, F(1) - the catalytic core - and F(0) - the membrane proton channel. F(1) has five subunits: alpha(3), beta(3), gamma(1), delta(1), epsilon(1). F(0) has three main subunits: a(1), b(2) and c(10-14). The alpha and beta chains form an alternating ring which encloses part of the gamma chain. F(1) is attached to F(0) by a central stalk formed by the gamma and epsilon chains, while a peripheral stalk is formed by the delta and b chains.</text>
</comment>
<keyword evidence="5 13" id="KW-0812">Transmembrane</keyword>
<comment type="subcellular location">
    <subcellularLocation>
        <location evidence="13">Cell membrane</location>
        <topology evidence="13">Single-pass membrane protein</topology>
    </subcellularLocation>
    <subcellularLocation>
        <location evidence="12">Endomembrane system</location>
        <topology evidence="12">Single-pass membrane protein</topology>
    </subcellularLocation>
</comment>
<evidence type="ECO:0000256" key="7">
    <source>
        <dbReference type="ARBA" id="ARBA00022989"/>
    </source>
</evidence>
<dbReference type="PANTHER" id="PTHR33445:SF1">
    <property type="entry name" value="ATP SYNTHASE SUBUNIT B"/>
    <property type="match status" value="1"/>
</dbReference>
<dbReference type="Pfam" id="PF00430">
    <property type="entry name" value="ATP-synt_B"/>
    <property type="match status" value="1"/>
</dbReference>
<gene>
    <name evidence="13" type="primary">atpF</name>
    <name evidence="16" type="ORF">NBRC111894_3403</name>
</gene>
<evidence type="ECO:0000256" key="12">
    <source>
        <dbReference type="ARBA" id="ARBA00037847"/>
    </source>
</evidence>
<evidence type="ECO:0000256" key="9">
    <source>
        <dbReference type="ARBA" id="ARBA00023136"/>
    </source>
</evidence>
<feature type="coiled-coil region" evidence="15">
    <location>
        <begin position="60"/>
        <end position="117"/>
    </location>
</feature>
<sequence>MKGVARAVLSFSIGNILFQLIVFILLMIFVAYVGVRPVVAIMEKRKKYINNQIGGAEKNRQDAEAYLTEQKSEVERIRNEAHGILEQAKTQANAEAKAVLESAKKRADLMVKDAQEEIGLEREKAISAIRDEVADLSVLLASKVLEKEINPNNYSKEIDQLIKQVGNQR</sequence>
<dbReference type="GO" id="GO:0046961">
    <property type="term" value="F:proton-transporting ATPase activity, rotational mechanism"/>
    <property type="evidence" value="ECO:0007669"/>
    <property type="project" value="TreeGrafter"/>
</dbReference>
<comment type="function">
    <text evidence="13">Component of the F(0) channel, it forms part of the peripheral stalk, linking F(1) to F(0).</text>
</comment>
<keyword evidence="10 13" id="KW-0066">ATP synthesis</keyword>